<dbReference type="CDD" id="cd00198">
    <property type="entry name" value="vWFA"/>
    <property type="match status" value="1"/>
</dbReference>
<dbReference type="PANTHER" id="PTHR10579">
    <property type="entry name" value="CALCIUM-ACTIVATED CHLORIDE CHANNEL REGULATOR"/>
    <property type="match status" value="1"/>
</dbReference>
<dbReference type="Pfam" id="PF00092">
    <property type="entry name" value="VWA"/>
    <property type="match status" value="1"/>
</dbReference>
<feature type="region of interest" description="Disordered" evidence="1">
    <location>
        <begin position="35"/>
        <end position="90"/>
    </location>
</feature>
<dbReference type="PROSITE" id="PS50234">
    <property type="entry name" value="VWFA"/>
    <property type="match status" value="2"/>
</dbReference>
<keyword evidence="4" id="KW-1185">Reference proteome</keyword>
<dbReference type="InterPro" id="IPR041033">
    <property type="entry name" value="SpaA_PFL_dom_1"/>
</dbReference>
<dbReference type="Gene3D" id="3.40.50.410">
    <property type="entry name" value="von Willebrand factor, type A domain"/>
    <property type="match status" value="2"/>
</dbReference>
<feature type="compositionally biased region" description="Acidic residues" evidence="1">
    <location>
        <begin position="37"/>
        <end position="47"/>
    </location>
</feature>
<feature type="domain" description="VWFA" evidence="2">
    <location>
        <begin position="578"/>
        <end position="818"/>
    </location>
</feature>
<dbReference type="RefSeq" id="WP_072850270.1">
    <property type="nucleotide sequence ID" value="NZ_FQVI01000005.1"/>
</dbReference>
<dbReference type="InterPro" id="IPR002035">
    <property type="entry name" value="VWF_A"/>
</dbReference>
<name>A0A1M4VY12_9CLOT</name>
<dbReference type="OrthoDB" id="9806395at2"/>
<protein>
    <submittedName>
        <fullName evidence="3">von Willebrand factor type A domain-containing protein</fullName>
    </submittedName>
</protein>
<dbReference type="Pfam" id="PF17802">
    <property type="entry name" value="SpaA"/>
    <property type="match status" value="1"/>
</dbReference>
<dbReference type="SMART" id="SM00327">
    <property type="entry name" value="VWA"/>
    <property type="match status" value="2"/>
</dbReference>
<dbReference type="EMBL" id="FQVI01000005">
    <property type="protein sequence ID" value="SHE73847.1"/>
    <property type="molecule type" value="Genomic_DNA"/>
</dbReference>
<dbReference type="Gene3D" id="2.60.40.10">
    <property type="entry name" value="Immunoglobulins"/>
    <property type="match status" value="1"/>
</dbReference>
<sequence length="2021" mass="222204">MRADKKIMRYIAGLLCMVLLVTTVFPQMTVNASAEQTDTENIAEGETTDSKPEDDGLEEQSSLTDIPEPLSDVNVKDTAEDEEISSQTEYSYEDGEIKAVVNLHSPEAVPTGSELKVRLISKGDEEQKDRYASISAYMAEKSVQDQFAIDAFLAYDIYFVYDGQEIIPSEGGIDVTLSFKNENVPDSYKDSLKDSKELKLYQLQEAADSTGNLSVNDMQDRIRDLVQNDNGSVDEIGFTMDSYLPLIITWKQAPVLTYEYSDEEVRVQASVSEMGVLPQGAELKVEKITDIENYNQIETSIQEMLGDAQKAILKLVPYDISFYKDGEKIEPDGTVNISLQVTEGVELPQDGALALIHQKDDGTAEEKEAFAAAEDGTVTNIEFESNDFSVYTLTVLQNVEDGEEIKGITCVSFTDAGPLLGPVYLTQQNRLRTASASARDVQPDNGLELRKKAVKDGDDYNIQLEAYATGTVSSSDKVIPTDIVLVLDESGSMTTKDMYSYTEVKGTRYYSNRNYNYGFSSGNYSIKLADGTYQSVTWYGRDANNIDYYRYRTGGRYVYVYPVLEGSYNSIGRAQNYDVVQFYEYEVISRQQALKNSVEKFANLVAENALENEVDHRIAVVGYSNEGVLFDGSTRRSNPSTSQYRNAFKDMSTTNGLNSILSSKNNIAASGSTYVQYGMSMAQNLFLNDTKTGERNRVVVMFTDGRPGYSTNGFYNSTANSAIDYARQIKSPITASGGCGATVYTIGVLDNGDPDDMSYNFTGNSDSVSNPPTNRYMNLVSSNYPNARSMSNTGAGSNQGYYLVAGNEEELTEIFEKIQGSIETPKIELDSSTVIKDYVTQYFDNISNVKAYIVDYKGNDKWADRNNWTEIPQRNISVNGKQVSVTGFNYSENFVTDDDGNGKPRGKKVVIEFNVKRADGFIGGNNVPTNENTSAVYRGNGTKVEAFEEPLVDVELLYDYETQDRSIYITNDWQSVEEFLKGTSGSIPYLIGGESYNVNGTNNHFADIVYTVKDKDGKMVGKYTVKAGDTSGTWSSKSIDTTGLTKDTVFTITAKVTASVDKTNGVDDLNVDGKDATLYVWTPTVNSTDTEIFLGETTDLAERVDGSVAWGHSSGNAPEPSTGKPELTCDYTAVNGGTEIGNDTSQYAPKKDSDIKLTVTAGGKNITAHTEFTNLSPTHQGAADHQFTVYVRQVVLTFGKVNTKNEKLEGAVFQVYNQDGEIVGEGTSDEKGEVRIEGLPKGELTMKEVAAPDGYVTGNIIWKVIVDEDGNVTLKNTTDEEVHEIINYTPDEFLDNSLKYSKTAELAKEQGSWDNRIYNININAHSELLESSSSTIGGVADTVMVLDRSGSMRYGNGASSNSYITSYTQVDRDDMVTSKVYYYNKSYQNPIKYIDGQWKRYSNSSWSSMTDRDYSYVYTWIARMTSLKDAASAFIENTGARSPESKIGVVSFAASESRDADLITASSNTGVLLEAVNQLRPNGGTRPDLGLKEALDLFDSTSKVPKYAILFTDGKPESGGASESTLRSYAENAANALKEAGVKVFVVGLGLKDNDGDQSNEWLSTKEWITTKIAFSPEYCFTTDEASDLEQIFEKISSTITKATDIANATIKDVVSPGFEIVTADNQTVTKAMIDAAKKQGKDGYELEGGYVNIETINGKECYTITWKGETIKTAEGGGWSGSFKVKAKDTFIGGNDVATNVSPDSVIEAPGLGTAVLPEPTVNVKAAFQVKNAENTIFWGDGIPVDAASIARIFDENAVTNTVNGSKVTFESATATGSFKMTWYSDKECTKEVIAQQWENMKPEFDQEFYLKVEFQPKSDGSASAEASGGNVVSTVVGVNEKDAGKEYGVYTIHVVKGQLDITKEINKQYTDVQAINSQQSFVFRVDRRETPGTEITDTYYAVLGFDANSGNLTDTDTLSGLKKGYYTITEQTEWSSKYTQTEVTDNYDGKIADHENAVNLFIGEKLEDKNNKCDFYGTEDGTYDAYANSHKAAVAFENELKSDWKWLSDVASVVNEFTK</sequence>
<evidence type="ECO:0000256" key="1">
    <source>
        <dbReference type="SAM" id="MobiDB-lite"/>
    </source>
</evidence>
<evidence type="ECO:0000313" key="3">
    <source>
        <dbReference type="EMBL" id="SHE73847.1"/>
    </source>
</evidence>
<dbReference type="PANTHER" id="PTHR10579:SF43">
    <property type="entry name" value="ZINC FINGER (C3HC4-TYPE RING FINGER) FAMILY PROTEIN"/>
    <property type="match status" value="1"/>
</dbReference>
<accession>A0A1M4VY12</accession>
<organism evidence="3 4">
    <name type="scientific">Lactonifactor longoviformis DSM 17459</name>
    <dbReference type="NCBI Taxonomy" id="1122155"/>
    <lineage>
        <taxon>Bacteria</taxon>
        <taxon>Bacillati</taxon>
        <taxon>Bacillota</taxon>
        <taxon>Clostridia</taxon>
        <taxon>Eubacteriales</taxon>
        <taxon>Clostridiaceae</taxon>
        <taxon>Lactonifactor</taxon>
    </lineage>
</organism>
<dbReference type="InterPro" id="IPR013783">
    <property type="entry name" value="Ig-like_fold"/>
</dbReference>
<evidence type="ECO:0000259" key="2">
    <source>
        <dbReference type="PROSITE" id="PS50234"/>
    </source>
</evidence>
<dbReference type="InterPro" id="IPR051266">
    <property type="entry name" value="CLCR"/>
</dbReference>
<dbReference type="Proteomes" id="UP000184245">
    <property type="component" value="Unassembled WGS sequence"/>
</dbReference>
<dbReference type="STRING" id="1122155.SAMN02745158_01387"/>
<reference evidence="3 4" key="1">
    <citation type="submission" date="2016-11" db="EMBL/GenBank/DDBJ databases">
        <authorList>
            <person name="Jaros S."/>
            <person name="Januszkiewicz K."/>
            <person name="Wedrychowicz H."/>
        </authorList>
    </citation>
    <scope>NUCLEOTIDE SEQUENCE [LARGE SCALE GENOMIC DNA]</scope>
    <source>
        <strain evidence="3 4">DSM 17459</strain>
    </source>
</reference>
<evidence type="ECO:0000313" key="4">
    <source>
        <dbReference type="Proteomes" id="UP000184245"/>
    </source>
</evidence>
<dbReference type="SUPFAM" id="SSF49478">
    <property type="entry name" value="Cna protein B-type domain"/>
    <property type="match status" value="1"/>
</dbReference>
<dbReference type="SUPFAM" id="SSF53300">
    <property type="entry name" value="vWA-like"/>
    <property type="match status" value="2"/>
</dbReference>
<dbReference type="InterPro" id="IPR036465">
    <property type="entry name" value="vWFA_dom_sf"/>
</dbReference>
<proteinExistence type="predicted"/>
<feature type="domain" description="VWFA" evidence="2">
    <location>
        <begin position="1341"/>
        <end position="1596"/>
    </location>
</feature>
<gene>
    <name evidence="3" type="ORF">SAMN02745158_01387</name>
</gene>